<sequence>MTARRTKAASNALLGAALSMAAPFAGAAETPGQQITRAGTQATTTGPAANFTGKVQVDPLFPADAEVPASSAYVTFEPGARSAWHTHPAGQRLVVTSGVGLTQEWGKPAQQIQAGDVVVCPAGVKHWHGAALHSGMTHLTVTGVADGKAVTWMEQVSEAQYTEAAASVEAKVPGPLSAKQQSIPLIAAAAATSNLPQLSAALNRGLDAGLTVSEAKEVLVQMYAYTGFPKSLNALTELMKVVDDRKARGVATEAGKPPTGEVPVGEALRKVGTANQTRISGAPVKGPVMDFAPIINQYLQTHLFGDIFERDNLDWQSRELATVGALAAMPGVESQLRSHMAASQRVGLSRAQLQHVAQLLASSGDTAASTRALQALEQTPPISP</sequence>
<feature type="chain" id="PRO_5047077760" evidence="1">
    <location>
        <begin position="28"/>
        <end position="384"/>
    </location>
</feature>
<dbReference type="Pfam" id="PF02627">
    <property type="entry name" value="CMD"/>
    <property type="match status" value="2"/>
</dbReference>
<dbReference type="Pfam" id="PF07883">
    <property type="entry name" value="Cupin_2"/>
    <property type="match status" value="1"/>
</dbReference>
<dbReference type="InterPro" id="IPR003779">
    <property type="entry name" value="CMD-like"/>
</dbReference>
<evidence type="ECO:0000313" key="5">
    <source>
        <dbReference type="Proteomes" id="UP001302072"/>
    </source>
</evidence>
<dbReference type="PANTHER" id="PTHR43698:SF1">
    <property type="entry name" value="BLL4564 PROTEIN"/>
    <property type="match status" value="1"/>
</dbReference>
<dbReference type="InterPro" id="IPR011051">
    <property type="entry name" value="RmlC_Cupin_sf"/>
</dbReference>
<dbReference type="Gene3D" id="2.60.120.10">
    <property type="entry name" value="Jelly Rolls"/>
    <property type="match status" value="1"/>
</dbReference>
<dbReference type="InterPro" id="IPR029032">
    <property type="entry name" value="AhpD-like"/>
</dbReference>
<dbReference type="SUPFAM" id="SSF51182">
    <property type="entry name" value="RmlC-like cupins"/>
    <property type="match status" value="1"/>
</dbReference>
<dbReference type="Proteomes" id="UP001302072">
    <property type="component" value="Chromosome"/>
</dbReference>
<keyword evidence="5" id="KW-1185">Reference proteome</keyword>
<dbReference type="EMBL" id="CP115541">
    <property type="protein sequence ID" value="WNH52135.1"/>
    <property type="molecule type" value="Genomic_DNA"/>
</dbReference>
<keyword evidence="1" id="KW-0732">Signal</keyword>
<dbReference type="InterPro" id="IPR013096">
    <property type="entry name" value="Cupin_2"/>
</dbReference>
<dbReference type="Gene3D" id="1.20.1290.10">
    <property type="entry name" value="AhpD-like"/>
    <property type="match status" value="2"/>
</dbReference>
<name>A0ABY9YMM0_9GAMM</name>
<feature type="domain" description="Carboxymuconolactone decarboxylase-like" evidence="2">
    <location>
        <begin position="297"/>
        <end position="377"/>
    </location>
</feature>
<dbReference type="InterPro" id="IPR014710">
    <property type="entry name" value="RmlC-like_jellyroll"/>
</dbReference>
<evidence type="ECO:0000259" key="3">
    <source>
        <dbReference type="Pfam" id="PF07883"/>
    </source>
</evidence>
<feature type="domain" description="Carboxymuconolactone decarboxylase-like" evidence="2">
    <location>
        <begin position="166"/>
        <end position="235"/>
    </location>
</feature>
<protein>
    <submittedName>
        <fullName evidence="4">Carboxymuconolactone decarboxylase family protein</fullName>
    </submittedName>
</protein>
<proteinExistence type="predicted"/>
<feature type="signal peptide" evidence="1">
    <location>
        <begin position="1"/>
        <end position="27"/>
    </location>
</feature>
<accession>A0ABY9YMM0</accession>
<dbReference type="SUPFAM" id="SSF69118">
    <property type="entry name" value="AhpD-like"/>
    <property type="match status" value="1"/>
</dbReference>
<organism evidence="4 5">
    <name type="scientific">Stenotrophomonas oahuensis</name>
    <dbReference type="NCBI Taxonomy" id="3003271"/>
    <lineage>
        <taxon>Bacteria</taxon>
        <taxon>Pseudomonadati</taxon>
        <taxon>Pseudomonadota</taxon>
        <taxon>Gammaproteobacteria</taxon>
        <taxon>Lysobacterales</taxon>
        <taxon>Lysobacteraceae</taxon>
        <taxon>Stenotrophomonas</taxon>
    </lineage>
</organism>
<dbReference type="CDD" id="cd02233">
    <property type="entry name" value="cupin_HNL-like"/>
    <property type="match status" value="1"/>
</dbReference>
<evidence type="ECO:0000313" key="4">
    <source>
        <dbReference type="EMBL" id="WNH52135.1"/>
    </source>
</evidence>
<dbReference type="PANTHER" id="PTHR43698">
    <property type="entry name" value="RIBD C-TERMINAL DOMAIN CONTAINING PROTEIN"/>
    <property type="match status" value="1"/>
</dbReference>
<evidence type="ECO:0000259" key="2">
    <source>
        <dbReference type="Pfam" id="PF02627"/>
    </source>
</evidence>
<dbReference type="InterPro" id="IPR047263">
    <property type="entry name" value="HNL-like_cupin"/>
</dbReference>
<evidence type="ECO:0000256" key="1">
    <source>
        <dbReference type="SAM" id="SignalP"/>
    </source>
</evidence>
<reference evidence="4 5" key="1">
    <citation type="submission" date="2022-12" db="EMBL/GenBank/DDBJ databases">
        <title>Two new species, Stenotrophomonas aracearum and Stenotrophomonas oahuensis, isolated from Anthurium (Araceae family) in Hawaii.</title>
        <authorList>
            <person name="Chunag S.C."/>
            <person name="Dobhal S."/>
            <person name="Alvarez A."/>
            <person name="Arif M."/>
        </authorList>
    </citation>
    <scope>NUCLEOTIDE SEQUENCE [LARGE SCALE GENOMIC DNA]</scope>
    <source>
        <strain evidence="4 5">A5586</strain>
    </source>
</reference>
<gene>
    <name evidence="4" type="ORF">PDM29_17620</name>
</gene>
<feature type="domain" description="Cupin type-2" evidence="3">
    <location>
        <begin position="73"/>
        <end position="130"/>
    </location>
</feature>